<evidence type="ECO:0000259" key="1">
    <source>
        <dbReference type="Pfam" id="PF13456"/>
    </source>
</evidence>
<dbReference type="EMBL" id="CABIKO010000126">
    <property type="protein sequence ID" value="VVA27713.1"/>
    <property type="molecule type" value="Genomic_DNA"/>
</dbReference>
<proteinExistence type="predicted"/>
<gene>
    <name evidence="2" type="ORF">ALMOND_2B035384</name>
</gene>
<evidence type="ECO:0000313" key="2">
    <source>
        <dbReference type="EMBL" id="VVA27713.1"/>
    </source>
</evidence>
<name>A0A5E4FHZ4_PRUDU</name>
<dbReference type="AlphaFoldDB" id="A0A5E4FHZ4"/>
<sequence>MPFNPRKIIFTEVVEWVKVANGFAEKLDRIHAEVWGLYFGLKLAVEKGITNLAIEKDATGKNCVVDYLANWSYNLDLEICFFDETPVWVRALLVDDLLGLARPRLMRNV</sequence>
<evidence type="ECO:0000313" key="3">
    <source>
        <dbReference type="Proteomes" id="UP000327085"/>
    </source>
</evidence>
<reference evidence="3" key="1">
    <citation type="journal article" date="2020" name="Plant J.">
        <title>Transposons played a major role in the diversification between the closely related almond and peach genomes: results from the almond genome sequence.</title>
        <authorList>
            <person name="Alioto T."/>
            <person name="Alexiou K.G."/>
            <person name="Bardil A."/>
            <person name="Barteri F."/>
            <person name="Castanera R."/>
            <person name="Cruz F."/>
            <person name="Dhingra A."/>
            <person name="Duval H."/>
            <person name="Fernandez I Marti A."/>
            <person name="Frias L."/>
            <person name="Galan B."/>
            <person name="Garcia J.L."/>
            <person name="Howad W."/>
            <person name="Gomez-Garrido J."/>
            <person name="Gut M."/>
            <person name="Julca I."/>
            <person name="Morata J."/>
            <person name="Puigdomenech P."/>
            <person name="Ribeca P."/>
            <person name="Rubio Cabetas M.J."/>
            <person name="Vlasova A."/>
            <person name="Wirthensohn M."/>
            <person name="Garcia-Mas J."/>
            <person name="Gabaldon T."/>
            <person name="Casacuberta J.M."/>
            <person name="Arus P."/>
        </authorList>
    </citation>
    <scope>NUCLEOTIDE SEQUENCE [LARGE SCALE GENOMIC DNA]</scope>
    <source>
        <strain evidence="3">cv. Texas</strain>
    </source>
</reference>
<protein>
    <recommendedName>
        <fullName evidence="1">RNase H type-1 domain-containing protein</fullName>
    </recommendedName>
</protein>
<dbReference type="GO" id="GO:0003676">
    <property type="term" value="F:nucleic acid binding"/>
    <property type="evidence" value="ECO:0007669"/>
    <property type="project" value="InterPro"/>
</dbReference>
<dbReference type="Pfam" id="PF13456">
    <property type="entry name" value="RVT_3"/>
    <property type="match status" value="1"/>
</dbReference>
<dbReference type="Proteomes" id="UP000327085">
    <property type="component" value="Chromosome 1"/>
</dbReference>
<dbReference type="Gramene" id="VVA27713">
    <property type="protein sequence ID" value="VVA27713"/>
    <property type="gene ID" value="Prudul26B035384"/>
</dbReference>
<organism evidence="2 3">
    <name type="scientific">Prunus dulcis</name>
    <name type="common">Almond</name>
    <name type="synonym">Amygdalus dulcis</name>
    <dbReference type="NCBI Taxonomy" id="3755"/>
    <lineage>
        <taxon>Eukaryota</taxon>
        <taxon>Viridiplantae</taxon>
        <taxon>Streptophyta</taxon>
        <taxon>Embryophyta</taxon>
        <taxon>Tracheophyta</taxon>
        <taxon>Spermatophyta</taxon>
        <taxon>Magnoliopsida</taxon>
        <taxon>eudicotyledons</taxon>
        <taxon>Gunneridae</taxon>
        <taxon>Pentapetalae</taxon>
        <taxon>rosids</taxon>
        <taxon>fabids</taxon>
        <taxon>Rosales</taxon>
        <taxon>Rosaceae</taxon>
        <taxon>Amygdaloideae</taxon>
        <taxon>Amygdaleae</taxon>
        <taxon>Prunus</taxon>
    </lineage>
</organism>
<dbReference type="InterPro" id="IPR002156">
    <property type="entry name" value="RNaseH_domain"/>
</dbReference>
<feature type="domain" description="RNase H type-1" evidence="1">
    <location>
        <begin position="23"/>
        <end position="58"/>
    </location>
</feature>
<accession>A0A5E4FHZ4</accession>
<dbReference type="GO" id="GO:0004523">
    <property type="term" value="F:RNA-DNA hybrid ribonuclease activity"/>
    <property type="evidence" value="ECO:0007669"/>
    <property type="project" value="InterPro"/>
</dbReference>
<dbReference type="InParanoid" id="A0A5E4FHZ4"/>